<dbReference type="SUPFAM" id="SSF53335">
    <property type="entry name" value="S-adenosyl-L-methionine-dependent methyltransferases"/>
    <property type="match status" value="1"/>
</dbReference>
<dbReference type="Pfam" id="PF13489">
    <property type="entry name" value="Methyltransf_23"/>
    <property type="match status" value="1"/>
</dbReference>
<dbReference type="GO" id="GO:0008168">
    <property type="term" value="F:methyltransferase activity"/>
    <property type="evidence" value="ECO:0007669"/>
    <property type="project" value="UniProtKB-KW"/>
</dbReference>
<accession>A0A7W2PSV0</accession>
<evidence type="ECO:0000313" key="1">
    <source>
        <dbReference type="EMBL" id="MBA6059598.1"/>
    </source>
</evidence>
<organism evidence="1 2">
    <name type="scientific">Pseudomonas juntendi</name>
    <dbReference type="NCBI Taxonomy" id="2666183"/>
    <lineage>
        <taxon>Bacteria</taxon>
        <taxon>Pseudomonadati</taxon>
        <taxon>Pseudomonadota</taxon>
        <taxon>Gammaproteobacteria</taxon>
        <taxon>Pseudomonadales</taxon>
        <taxon>Pseudomonadaceae</taxon>
        <taxon>Pseudomonas</taxon>
    </lineage>
</organism>
<dbReference type="AlphaFoldDB" id="A0A7W2PSV0"/>
<keyword evidence="1" id="KW-0808">Transferase</keyword>
<dbReference type="Gene3D" id="3.90.550.10">
    <property type="entry name" value="Spore Coat Polysaccharide Biosynthesis Protein SpsA, Chain A"/>
    <property type="match status" value="1"/>
</dbReference>
<protein>
    <submittedName>
        <fullName evidence="1">Class I SAM-dependent methyltransferase</fullName>
    </submittedName>
</protein>
<dbReference type="Gene3D" id="3.40.50.150">
    <property type="entry name" value="Vaccinia Virus protein VP39"/>
    <property type="match status" value="1"/>
</dbReference>
<sequence>MKPIRIVCGTRVSEQDFSNKTALGRSLLIHQAVNEVEIALFAENAEGLSTIYNRAIDAAKNDPAILVFVHDDVHLCDFLWSVRIREAVKAYDVVGLAGNTRRLEGQPAWAFVDDRFTWDEKRYLSGLVGHGTGFPCNISDFGPVPQECKLLDGLLLAADSERLWEAGVRFDEQFEFHFYDMDFCRSAEINGLRMGTWPLSVVHESGGGFGTPSWRESFHLYQLKYAEAGKQASQEAGMLKQTPVHHSHNPDLLNLIPLNAKRIVEVGCSSGALAREYKKLNPDAHYIGIEIDAGYAELARMHCDHVVDMNIEHASIEQLAEEFAADCWIFGDVLEHLYDPWQMLSKIRQATAPGGCVVACIPNAQHWSVQARLSIGDFRYEDSGLFDRTHIRWFTLATMLELFAQAGLTVEAGVPRVFNEPQRERFLPVIQAMAAAAGKDPEIAAQDALPLQYVFRAIAG</sequence>
<dbReference type="InterPro" id="IPR029044">
    <property type="entry name" value="Nucleotide-diphossugar_trans"/>
</dbReference>
<proteinExistence type="predicted"/>
<evidence type="ECO:0000313" key="2">
    <source>
        <dbReference type="Proteomes" id="UP000556620"/>
    </source>
</evidence>
<dbReference type="GO" id="GO:0032259">
    <property type="term" value="P:methylation"/>
    <property type="evidence" value="ECO:0007669"/>
    <property type="project" value="UniProtKB-KW"/>
</dbReference>
<dbReference type="Proteomes" id="UP000556620">
    <property type="component" value="Unassembled WGS sequence"/>
</dbReference>
<dbReference type="PANTHER" id="PTHR43861">
    <property type="entry name" value="TRANS-ACONITATE 2-METHYLTRANSFERASE-RELATED"/>
    <property type="match status" value="1"/>
</dbReference>
<dbReference type="RefSeq" id="WP_182365431.1">
    <property type="nucleotide sequence ID" value="NZ_JACGCU010000014.1"/>
</dbReference>
<name>A0A7W2PSV0_9PSED</name>
<dbReference type="CDD" id="cd02440">
    <property type="entry name" value="AdoMet_MTases"/>
    <property type="match status" value="1"/>
</dbReference>
<dbReference type="EMBL" id="JACGCU010000014">
    <property type="protein sequence ID" value="MBA6059598.1"/>
    <property type="molecule type" value="Genomic_DNA"/>
</dbReference>
<gene>
    <name evidence="1" type="ORF">H4C44_10475</name>
</gene>
<dbReference type="InterPro" id="IPR029063">
    <property type="entry name" value="SAM-dependent_MTases_sf"/>
</dbReference>
<comment type="caution">
    <text evidence="1">The sequence shown here is derived from an EMBL/GenBank/DDBJ whole genome shotgun (WGS) entry which is preliminary data.</text>
</comment>
<dbReference type="SUPFAM" id="SSF53448">
    <property type="entry name" value="Nucleotide-diphospho-sugar transferases"/>
    <property type="match status" value="1"/>
</dbReference>
<reference evidence="1 2" key="1">
    <citation type="submission" date="2020-07" db="EMBL/GenBank/DDBJ databases">
        <title>Diversity of carbapenemase encoding genes among Pseudomonas putida group clinical isolates in a tertiary Brazilian hospital.</title>
        <authorList>
            <person name="Alberto-Lei F."/>
            <person name="Nodari C.S."/>
            <person name="Streling A.P."/>
            <person name="Paulino J.T."/>
            <person name="Bessa-Neto F.O."/>
            <person name="Cayo R."/>
            <person name="Gales A.C."/>
        </authorList>
    </citation>
    <scope>NUCLEOTIDE SEQUENCE [LARGE SCALE GENOMIC DNA]</scope>
    <source>
        <strain evidence="1 2">14535</strain>
    </source>
</reference>
<keyword evidence="1" id="KW-0489">Methyltransferase</keyword>